<dbReference type="RefSeq" id="WP_129018571.1">
    <property type="nucleotide sequence ID" value="NZ_SDDZ01000014.1"/>
</dbReference>
<dbReference type="OrthoDB" id="711499at2"/>
<sequence>MQRICIYSKDICWITGKSERYARDILRDIRLLHKKKKHQLITIAEACDYLGLPYDQVCELLNRRT</sequence>
<proteinExistence type="predicted"/>
<organism evidence="1 2">
    <name type="scientific">Gelidibacter gilvus</name>
    <dbReference type="NCBI Taxonomy" id="59602"/>
    <lineage>
        <taxon>Bacteria</taxon>
        <taxon>Pseudomonadati</taxon>
        <taxon>Bacteroidota</taxon>
        <taxon>Flavobacteriia</taxon>
        <taxon>Flavobacteriales</taxon>
        <taxon>Flavobacteriaceae</taxon>
        <taxon>Gelidibacter</taxon>
    </lineage>
</organism>
<keyword evidence="2" id="KW-1185">Reference proteome</keyword>
<protein>
    <submittedName>
        <fullName evidence="1">Uncharacterized protein</fullName>
    </submittedName>
</protein>
<reference evidence="1 2" key="1">
    <citation type="submission" date="2019-01" db="EMBL/GenBank/DDBJ databases">
        <title>Genome sequence of the Antarctic species Gelidibacter gilvus ACAM 158(T).</title>
        <authorList>
            <person name="Bowman J.P."/>
        </authorList>
    </citation>
    <scope>NUCLEOTIDE SEQUENCE [LARGE SCALE GENOMIC DNA]</scope>
    <source>
        <strain evidence="1 2">IC158</strain>
    </source>
</reference>
<dbReference type="Proteomes" id="UP000289792">
    <property type="component" value="Unassembled WGS sequence"/>
</dbReference>
<comment type="caution">
    <text evidence="1">The sequence shown here is derived from an EMBL/GenBank/DDBJ whole genome shotgun (WGS) entry which is preliminary data.</text>
</comment>
<gene>
    <name evidence="1" type="ORF">ESZ48_16320</name>
</gene>
<dbReference type="EMBL" id="SDDZ01000014">
    <property type="protein sequence ID" value="RXJ45382.1"/>
    <property type="molecule type" value="Genomic_DNA"/>
</dbReference>
<evidence type="ECO:0000313" key="2">
    <source>
        <dbReference type="Proteomes" id="UP000289792"/>
    </source>
</evidence>
<accession>A0A4Q0XBX6</accession>
<name>A0A4Q0XBX6_9FLAO</name>
<dbReference type="AlphaFoldDB" id="A0A4Q0XBX6"/>
<evidence type="ECO:0000313" key="1">
    <source>
        <dbReference type="EMBL" id="RXJ45382.1"/>
    </source>
</evidence>